<feature type="binding site" evidence="9 11">
    <location>
        <position position="212"/>
    </location>
    <ligand>
        <name>substrate</name>
    </ligand>
</feature>
<keyword evidence="15" id="KW-1185">Reference proteome</keyword>
<dbReference type="InterPro" id="IPR011060">
    <property type="entry name" value="RibuloseP-bd_barrel"/>
</dbReference>
<evidence type="ECO:0000259" key="13">
    <source>
        <dbReference type="SMART" id="SM00934"/>
    </source>
</evidence>
<dbReference type="FunFam" id="3.20.20.70:FF:000015">
    <property type="entry name" value="Orotidine 5'-phosphate decarboxylase"/>
    <property type="match status" value="1"/>
</dbReference>
<evidence type="ECO:0000313" key="15">
    <source>
        <dbReference type="Proteomes" id="UP001138768"/>
    </source>
</evidence>
<dbReference type="Pfam" id="PF00215">
    <property type="entry name" value="OMPdecase"/>
    <property type="match status" value="1"/>
</dbReference>
<evidence type="ECO:0000256" key="4">
    <source>
        <dbReference type="ARBA" id="ARBA00022793"/>
    </source>
</evidence>
<dbReference type="NCBIfam" id="NF001273">
    <property type="entry name" value="PRK00230.1"/>
    <property type="match status" value="1"/>
</dbReference>
<dbReference type="HAMAP" id="MF_01200_B">
    <property type="entry name" value="OMPdecase_type1_B"/>
    <property type="match status" value="1"/>
</dbReference>
<comment type="pathway">
    <text evidence="2 9 12">Pyrimidine metabolism; UMP biosynthesis via de novo pathway; UMP from orotate: step 2/2.</text>
</comment>
<dbReference type="EC" id="4.1.1.23" evidence="9"/>
<accession>A0A9X0W8L0</accession>
<dbReference type="GO" id="GO:0044205">
    <property type="term" value="P:'de novo' UMP biosynthetic process"/>
    <property type="evidence" value="ECO:0007669"/>
    <property type="project" value="UniProtKB-UniRule"/>
</dbReference>
<comment type="similarity">
    <text evidence="8 9">Belongs to the OMP decarboxylase family. Type 1 subfamily.</text>
</comment>
<dbReference type="CDD" id="cd04725">
    <property type="entry name" value="OMP_decarboxylase_like"/>
    <property type="match status" value="1"/>
</dbReference>
<dbReference type="InterPro" id="IPR001754">
    <property type="entry name" value="OMPdeCOase_dom"/>
</dbReference>
<feature type="binding site" evidence="9 11">
    <location>
        <position position="213"/>
    </location>
    <ligand>
        <name>substrate</name>
    </ligand>
</feature>
<evidence type="ECO:0000256" key="7">
    <source>
        <dbReference type="ARBA" id="ARBA00049157"/>
    </source>
</evidence>
<evidence type="ECO:0000256" key="6">
    <source>
        <dbReference type="ARBA" id="ARBA00023239"/>
    </source>
</evidence>
<feature type="binding site" evidence="9 11">
    <location>
        <position position="14"/>
    </location>
    <ligand>
        <name>substrate</name>
    </ligand>
</feature>
<dbReference type="PANTHER" id="PTHR32119">
    <property type="entry name" value="OROTIDINE 5'-PHOSPHATE DECARBOXYLASE"/>
    <property type="match status" value="1"/>
</dbReference>
<comment type="caution">
    <text evidence="14">The sequence shown here is derived from an EMBL/GenBank/DDBJ whole genome shotgun (WGS) entry which is preliminary data.</text>
</comment>
<feature type="binding site" evidence="9 11">
    <location>
        <position position="192"/>
    </location>
    <ligand>
        <name>substrate</name>
    </ligand>
</feature>
<proteinExistence type="inferred from homology"/>
<comment type="subunit">
    <text evidence="3 9">Homodimer.</text>
</comment>
<feature type="binding site" evidence="9 11">
    <location>
        <position position="122"/>
    </location>
    <ligand>
        <name>substrate</name>
    </ligand>
</feature>
<feature type="active site" description="For OMPdecase activity" evidence="10">
    <location>
        <position position="65"/>
    </location>
</feature>
<protein>
    <recommendedName>
        <fullName evidence="9">Orotidine 5'-phosphate decarboxylase</fullName>
        <ecNumber evidence="9">4.1.1.23</ecNumber>
    </recommendedName>
    <alternativeName>
        <fullName evidence="9">OMP decarboxylase</fullName>
        <shortName evidence="9">OMPDCase</shortName>
        <shortName evidence="9">OMPdecase</shortName>
    </alternativeName>
</protein>
<evidence type="ECO:0000256" key="11">
    <source>
        <dbReference type="PIRSR" id="PIRSR614732-2"/>
    </source>
</evidence>
<dbReference type="NCBIfam" id="TIGR01740">
    <property type="entry name" value="pyrF"/>
    <property type="match status" value="1"/>
</dbReference>
<reference evidence="14 15" key="1">
    <citation type="journal article" date="2020" name="Microorganisms">
        <title>Osmotic Adaptation and Compatible Solute Biosynthesis of Phototrophic Bacteria as Revealed from Genome Analyses.</title>
        <authorList>
            <person name="Imhoff J.F."/>
            <person name="Rahn T."/>
            <person name="Kunzel S."/>
            <person name="Keller A."/>
            <person name="Neulinger S.C."/>
        </authorList>
    </citation>
    <scope>NUCLEOTIDE SEQUENCE [LARGE SCALE GENOMIC DNA]</scope>
    <source>
        <strain evidence="14 15">DSM 25653</strain>
    </source>
</reference>
<sequence>MPALADTRIIVALDYASAAAAIALADQLDPQHCRVKVGKELFTSAGPAVVEQLVGRGFDVFLDLKFHDIPNTVAGACAAAAALGVWMLNVHASGGLAMMQAARERLERAQKPPLLIAVTLLTSLDHNDLADIGCPGTTLERVERLAALSAQAGLDGVVCSPLEAAALRQTLGPQSLLVTPGVRPVQAISGDQKRIMSPSQAIAAGADHLVIGRPITAADDPMAALLAIQDELAAPLLAPG</sequence>
<keyword evidence="4 9" id="KW-0210">Decarboxylase</keyword>
<evidence type="ECO:0000256" key="9">
    <source>
        <dbReference type="HAMAP-Rule" id="MF_01200"/>
    </source>
</evidence>
<evidence type="ECO:0000256" key="2">
    <source>
        <dbReference type="ARBA" id="ARBA00004861"/>
    </source>
</evidence>
<evidence type="ECO:0000256" key="1">
    <source>
        <dbReference type="ARBA" id="ARBA00002356"/>
    </source>
</evidence>
<comment type="function">
    <text evidence="1 9">Catalyzes the decarboxylation of orotidine 5'-monophosphate (OMP) to uridine 5'-monophosphate (UMP).</text>
</comment>
<evidence type="ECO:0000256" key="12">
    <source>
        <dbReference type="RuleBase" id="RU000512"/>
    </source>
</evidence>
<keyword evidence="5 9" id="KW-0665">Pyrimidine biosynthesis</keyword>
<gene>
    <name evidence="9 14" type="primary">pyrF</name>
    <name evidence="14" type="ORF">CKO42_11115</name>
</gene>
<dbReference type="InterPro" id="IPR047596">
    <property type="entry name" value="OMPdecase_bac"/>
</dbReference>
<dbReference type="RefSeq" id="WP_200243703.1">
    <property type="nucleotide sequence ID" value="NZ_NRRY01000016.1"/>
</dbReference>
<dbReference type="InterPro" id="IPR018089">
    <property type="entry name" value="OMPdecase_AS"/>
</dbReference>
<dbReference type="PANTHER" id="PTHR32119:SF2">
    <property type="entry name" value="OROTIDINE 5'-PHOSPHATE DECARBOXYLASE"/>
    <property type="match status" value="1"/>
</dbReference>
<dbReference type="SUPFAM" id="SSF51366">
    <property type="entry name" value="Ribulose-phoshate binding barrel"/>
    <property type="match status" value="1"/>
</dbReference>
<dbReference type="GO" id="GO:0006207">
    <property type="term" value="P:'de novo' pyrimidine nucleobase biosynthetic process"/>
    <property type="evidence" value="ECO:0007669"/>
    <property type="project" value="InterPro"/>
</dbReference>
<evidence type="ECO:0000256" key="10">
    <source>
        <dbReference type="PIRSR" id="PIRSR614732-1"/>
    </source>
</evidence>
<organism evidence="14 15">
    <name type="scientific">Lamprobacter modestohalophilus</name>
    <dbReference type="NCBI Taxonomy" id="1064514"/>
    <lineage>
        <taxon>Bacteria</taxon>
        <taxon>Pseudomonadati</taxon>
        <taxon>Pseudomonadota</taxon>
        <taxon>Gammaproteobacteria</taxon>
        <taxon>Chromatiales</taxon>
        <taxon>Chromatiaceae</taxon>
        <taxon>Lamprobacter</taxon>
    </lineage>
</organism>
<evidence type="ECO:0000313" key="14">
    <source>
        <dbReference type="EMBL" id="MBK1618970.1"/>
    </source>
</evidence>
<evidence type="ECO:0000256" key="8">
    <source>
        <dbReference type="ARBA" id="ARBA00061012"/>
    </source>
</evidence>
<feature type="binding site" evidence="9">
    <location>
        <begin position="63"/>
        <end position="72"/>
    </location>
    <ligand>
        <name>substrate</name>
    </ligand>
</feature>
<feature type="domain" description="Orotidine 5'-phosphate decarboxylase" evidence="13">
    <location>
        <begin position="8"/>
        <end position="228"/>
    </location>
</feature>
<dbReference type="PROSITE" id="PS00156">
    <property type="entry name" value="OMPDECASE"/>
    <property type="match status" value="1"/>
</dbReference>
<dbReference type="GO" id="GO:0005829">
    <property type="term" value="C:cytosol"/>
    <property type="evidence" value="ECO:0007669"/>
    <property type="project" value="TreeGrafter"/>
</dbReference>
<comment type="catalytic activity">
    <reaction evidence="7 9 12">
        <text>orotidine 5'-phosphate + H(+) = UMP + CO2</text>
        <dbReference type="Rhea" id="RHEA:11596"/>
        <dbReference type="ChEBI" id="CHEBI:15378"/>
        <dbReference type="ChEBI" id="CHEBI:16526"/>
        <dbReference type="ChEBI" id="CHEBI:57538"/>
        <dbReference type="ChEBI" id="CHEBI:57865"/>
        <dbReference type="EC" id="4.1.1.23"/>
    </reaction>
</comment>
<dbReference type="Proteomes" id="UP001138768">
    <property type="component" value="Unassembled WGS sequence"/>
</dbReference>
<dbReference type="InterPro" id="IPR013785">
    <property type="entry name" value="Aldolase_TIM"/>
</dbReference>
<name>A0A9X0W8L0_9GAMM</name>
<keyword evidence="6 9" id="KW-0456">Lyase</keyword>
<evidence type="ECO:0000256" key="5">
    <source>
        <dbReference type="ARBA" id="ARBA00022975"/>
    </source>
</evidence>
<feature type="active site" description="Proton donor" evidence="9">
    <location>
        <position position="65"/>
    </location>
</feature>
<dbReference type="Gene3D" id="3.20.20.70">
    <property type="entry name" value="Aldolase class I"/>
    <property type="match status" value="1"/>
</dbReference>
<dbReference type="GO" id="GO:0004590">
    <property type="term" value="F:orotidine-5'-phosphate decarboxylase activity"/>
    <property type="evidence" value="ECO:0007669"/>
    <property type="project" value="UniProtKB-UniRule"/>
</dbReference>
<dbReference type="InterPro" id="IPR014732">
    <property type="entry name" value="OMPdecase"/>
</dbReference>
<feature type="active site" description="For OMPdecase activity" evidence="10">
    <location>
        <position position="68"/>
    </location>
</feature>
<dbReference type="AlphaFoldDB" id="A0A9X0W8L0"/>
<feature type="binding site" evidence="9 11">
    <location>
        <position position="183"/>
    </location>
    <ligand>
        <name>substrate</name>
    </ligand>
</feature>
<dbReference type="EMBL" id="NRRY01000016">
    <property type="protein sequence ID" value="MBK1618970.1"/>
    <property type="molecule type" value="Genomic_DNA"/>
</dbReference>
<evidence type="ECO:0000256" key="3">
    <source>
        <dbReference type="ARBA" id="ARBA00011738"/>
    </source>
</evidence>
<dbReference type="SMART" id="SM00934">
    <property type="entry name" value="OMPdecase"/>
    <property type="match status" value="1"/>
</dbReference>
<feature type="active site" description="For OMPdecase activity" evidence="10">
    <location>
        <position position="63"/>
    </location>
</feature>
<feature type="binding site" evidence="9 11">
    <location>
        <position position="36"/>
    </location>
    <ligand>
        <name>substrate</name>
    </ligand>
</feature>